<gene>
    <name evidence="2" type="primary">tusC</name>
    <name evidence="2" type="ORF">NEJAP_1367</name>
</gene>
<dbReference type="InterPro" id="IPR003787">
    <property type="entry name" value="Sulphur_relay_DsrE/F-like"/>
</dbReference>
<dbReference type="Pfam" id="PF02635">
    <property type="entry name" value="DsrE"/>
    <property type="match status" value="1"/>
</dbReference>
<sequence length="120" mass="13324">MQQKNILLILSRAPYGDAHAKEALDVALTAAAFGLPVSLLLMQDAPALLLKSQQPQQIQQKNLASICSALPMYDIENIYIETLAAEEQKITLDQLVIPAEWVNEADIALMIRDHDVVLRF</sequence>
<protein>
    <submittedName>
        <fullName evidence="2">tRNA 2-thiouridine synthesizing protein C</fullName>
    </submittedName>
</protein>
<dbReference type="PANTHER" id="PTHR38780">
    <property type="entry name" value="PROTEIN TUSC"/>
    <property type="match status" value="1"/>
</dbReference>
<organism evidence="2 3">
    <name type="scientific">Neptunomonas japonica JAMM 1380</name>
    <dbReference type="NCBI Taxonomy" id="1441457"/>
    <lineage>
        <taxon>Bacteria</taxon>
        <taxon>Pseudomonadati</taxon>
        <taxon>Pseudomonadota</taxon>
        <taxon>Gammaproteobacteria</taxon>
        <taxon>Oceanospirillales</taxon>
        <taxon>Oceanospirillaceae</taxon>
        <taxon>Neptunomonas</taxon>
    </lineage>
</organism>
<dbReference type="Gene3D" id="3.40.1260.10">
    <property type="entry name" value="DsrEFH-like"/>
    <property type="match status" value="1"/>
</dbReference>
<evidence type="ECO:0000256" key="1">
    <source>
        <dbReference type="ARBA" id="ARBA00005996"/>
    </source>
</evidence>
<dbReference type="SUPFAM" id="SSF75169">
    <property type="entry name" value="DsrEFH-like"/>
    <property type="match status" value="1"/>
</dbReference>
<dbReference type="RefSeq" id="WP_201349927.1">
    <property type="nucleotide sequence ID" value="NZ_AP014546.1"/>
</dbReference>
<dbReference type="InterPro" id="IPR017462">
    <property type="entry name" value="Sulphur_relay_TusC/DsrF"/>
</dbReference>
<dbReference type="PANTHER" id="PTHR38780:SF1">
    <property type="entry name" value="PROTEIN TUSC"/>
    <property type="match status" value="1"/>
</dbReference>
<proteinExistence type="inferred from homology"/>
<comment type="similarity">
    <text evidence="1">Belongs to the DsrF/TusC family.</text>
</comment>
<dbReference type="Proteomes" id="UP000595332">
    <property type="component" value="Chromosome"/>
</dbReference>
<reference evidence="2 3" key="1">
    <citation type="journal article" date="2008" name="Int. J. Syst. Evol. Microbiol.">
        <title>Neptunomonas japonica sp. nov., an Osedax japonicus symbiont-like bacterium isolated from sediment adjacent to sperm whale carcasses off Kagoshima, Japan.</title>
        <authorList>
            <person name="Miyazaki M."/>
            <person name="Nogi Y."/>
            <person name="Fujiwara Y."/>
            <person name="Kawato M."/>
            <person name="Kubokawa K."/>
            <person name="Horikoshi K."/>
        </authorList>
    </citation>
    <scope>NUCLEOTIDE SEQUENCE [LARGE SCALE GENOMIC DNA]</scope>
    <source>
        <strain evidence="2 3">JAMM 1380</strain>
    </source>
</reference>
<dbReference type="AlphaFoldDB" id="A0A7R6PBB4"/>
<name>A0A7R6PBB4_9GAMM</name>
<dbReference type="EMBL" id="AP014546">
    <property type="protein sequence ID" value="BBB29319.1"/>
    <property type="molecule type" value="Genomic_DNA"/>
</dbReference>
<accession>A0A7R6PBB4</accession>
<dbReference type="NCBIfam" id="NF001238">
    <property type="entry name" value="PRK00211.1"/>
    <property type="match status" value="1"/>
</dbReference>
<dbReference type="InterPro" id="IPR027396">
    <property type="entry name" value="DsrEFH-like"/>
</dbReference>
<evidence type="ECO:0000313" key="2">
    <source>
        <dbReference type="EMBL" id="BBB29319.1"/>
    </source>
</evidence>
<dbReference type="KEGG" id="njp:NEJAP_1367"/>
<keyword evidence="3" id="KW-1185">Reference proteome</keyword>
<evidence type="ECO:0000313" key="3">
    <source>
        <dbReference type="Proteomes" id="UP000595332"/>
    </source>
</evidence>